<feature type="transmembrane region" description="Helical" evidence="6">
    <location>
        <begin position="187"/>
        <end position="206"/>
    </location>
</feature>
<dbReference type="AlphaFoldDB" id="A0ABD6ALY1"/>
<comment type="caution">
    <text evidence="8">The sequence shown here is derived from an EMBL/GenBank/DDBJ whole genome shotgun (WGS) entry which is preliminary data.</text>
</comment>
<feature type="transmembrane region" description="Helical" evidence="6">
    <location>
        <begin position="41"/>
        <end position="63"/>
    </location>
</feature>
<dbReference type="PANTHER" id="PTHR30294">
    <property type="entry name" value="MEMBRANE COMPONENT OF ABC TRANSPORTER YHHJ-RELATED"/>
    <property type="match status" value="1"/>
</dbReference>
<feature type="transmembrane region" description="Helical" evidence="6">
    <location>
        <begin position="340"/>
        <end position="361"/>
    </location>
</feature>
<dbReference type="GO" id="GO:0005886">
    <property type="term" value="C:plasma membrane"/>
    <property type="evidence" value="ECO:0007669"/>
    <property type="project" value="UniProtKB-SubCell"/>
</dbReference>
<reference evidence="8 9" key="1">
    <citation type="journal article" date="2019" name="Int. J. Syst. Evol. Microbiol.">
        <title>The Global Catalogue of Microorganisms (GCM) 10K type strain sequencing project: providing services to taxonomists for standard genome sequencing and annotation.</title>
        <authorList>
            <consortium name="The Broad Institute Genomics Platform"/>
            <consortium name="The Broad Institute Genome Sequencing Center for Infectious Disease"/>
            <person name="Wu L."/>
            <person name="Ma J."/>
        </authorList>
    </citation>
    <scope>NUCLEOTIDE SEQUENCE [LARGE SCALE GENOMIC DNA]</scope>
    <source>
        <strain evidence="8 9">CGMCC 1.12554</strain>
    </source>
</reference>
<keyword evidence="4 6" id="KW-1133">Transmembrane helix</keyword>
<feature type="domain" description="ABC-2 type transporter transmembrane" evidence="7">
    <location>
        <begin position="80"/>
        <end position="320"/>
    </location>
</feature>
<evidence type="ECO:0000259" key="7">
    <source>
        <dbReference type="Pfam" id="PF12698"/>
    </source>
</evidence>
<comment type="subcellular location">
    <subcellularLocation>
        <location evidence="1">Cell membrane</location>
        <topology evidence="1">Multi-pass membrane protein</topology>
    </subcellularLocation>
</comment>
<gene>
    <name evidence="8" type="ORF">ACFQMF_08505</name>
</gene>
<proteinExistence type="predicted"/>
<evidence type="ECO:0000256" key="4">
    <source>
        <dbReference type="ARBA" id="ARBA00022989"/>
    </source>
</evidence>
<feature type="transmembrane region" description="Helical" evidence="6">
    <location>
        <begin position="273"/>
        <end position="295"/>
    </location>
</feature>
<dbReference type="PANTHER" id="PTHR30294:SF29">
    <property type="entry name" value="MULTIDRUG ABC TRANSPORTER PERMEASE YBHS-RELATED"/>
    <property type="match status" value="1"/>
</dbReference>
<keyword evidence="9" id="KW-1185">Reference proteome</keyword>
<dbReference type="InterPro" id="IPR051449">
    <property type="entry name" value="ABC-2_transporter_component"/>
</dbReference>
<dbReference type="InterPro" id="IPR013525">
    <property type="entry name" value="ABC2_TM"/>
</dbReference>
<evidence type="ECO:0000256" key="2">
    <source>
        <dbReference type="ARBA" id="ARBA00022475"/>
    </source>
</evidence>
<organism evidence="8 9">
    <name type="scientific">Halorubrum rutilum</name>
    <dbReference type="NCBI Taxonomy" id="1364933"/>
    <lineage>
        <taxon>Archaea</taxon>
        <taxon>Methanobacteriati</taxon>
        <taxon>Methanobacteriota</taxon>
        <taxon>Stenosarchaea group</taxon>
        <taxon>Halobacteria</taxon>
        <taxon>Halobacteriales</taxon>
        <taxon>Haloferacaceae</taxon>
        <taxon>Halorubrum</taxon>
    </lineage>
</organism>
<evidence type="ECO:0000256" key="6">
    <source>
        <dbReference type="SAM" id="Phobius"/>
    </source>
</evidence>
<evidence type="ECO:0000256" key="1">
    <source>
        <dbReference type="ARBA" id="ARBA00004651"/>
    </source>
</evidence>
<name>A0ABD6ALY1_9EURY</name>
<evidence type="ECO:0000256" key="3">
    <source>
        <dbReference type="ARBA" id="ARBA00022692"/>
    </source>
</evidence>
<keyword evidence="3 6" id="KW-0812">Transmembrane</keyword>
<dbReference type="RefSeq" id="WP_256408990.1">
    <property type="nucleotide sequence ID" value="NZ_JANHDN010000004.1"/>
</dbReference>
<keyword evidence="5 6" id="KW-0472">Membrane</keyword>
<feature type="transmembrane region" description="Helical" evidence="6">
    <location>
        <begin position="307"/>
        <end position="328"/>
    </location>
</feature>
<dbReference type="Proteomes" id="UP001596545">
    <property type="component" value="Unassembled WGS sequence"/>
</dbReference>
<protein>
    <submittedName>
        <fullName evidence="8">ABC transporter permease</fullName>
    </submittedName>
</protein>
<accession>A0ABD6ALY1</accession>
<dbReference type="EMBL" id="JBHTBL010000005">
    <property type="protein sequence ID" value="MFC7324618.1"/>
    <property type="molecule type" value="Genomic_DNA"/>
</dbReference>
<sequence length="368" mass="37751">MGDADRAERDGAERGDATAGRSGRLTIAGRELAGLRAEKTILLAIAIQLFIAAFSSFLVVGLVSMYDPGALGGAEVEVAGAGDAVSDLERAASEVDGASVTRYEDAAAARVAFERNAADAVVVADRSDDGRVVASVTAPDATVETTVIVVQLRALLRTYERQERADRAASLSQSPLPLPDRTGSSPYFTFTYTVLIPVLVFLPVFISGSLAVDSITEEIDEGTLELLRVAPVTLGEIVDGKALAAVAIAPGQALLWLLLLRANGTSVANVPRILALMTALTTLVVALAVAVSALAPDRRAAQFLYSIGVLVLFGGATAMAGGPANAVARLAIDSADAATTALVVAYVGIAAVAYVGVRGLVAENGFEG</sequence>
<evidence type="ECO:0000256" key="5">
    <source>
        <dbReference type="ARBA" id="ARBA00023136"/>
    </source>
</evidence>
<evidence type="ECO:0000313" key="9">
    <source>
        <dbReference type="Proteomes" id="UP001596545"/>
    </source>
</evidence>
<dbReference type="Pfam" id="PF12698">
    <property type="entry name" value="ABC2_membrane_3"/>
    <property type="match status" value="1"/>
</dbReference>
<feature type="transmembrane region" description="Helical" evidence="6">
    <location>
        <begin position="242"/>
        <end position="261"/>
    </location>
</feature>
<keyword evidence="2" id="KW-1003">Cell membrane</keyword>
<evidence type="ECO:0000313" key="8">
    <source>
        <dbReference type="EMBL" id="MFC7324618.1"/>
    </source>
</evidence>